<reference evidence="2 3" key="1">
    <citation type="submission" date="2023-03" db="EMBL/GenBank/DDBJ databases">
        <title>Isolation and description of six Streptomyces strains from soil environments, able to metabolize different microbial glucans.</title>
        <authorList>
            <person name="Widen T."/>
            <person name="Larsbrink J."/>
        </authorList>
    </citation>
    <scope>NUCLEOTIDE SEQUENCE [LARGE SCALE GENOMIC DNA]</scope>
    <source>
        <strain evidence="2 3">Mut1</strain>
    </source>
</reference>
<protein>
    <submittedName>
        <fullName evidence="2">Uncharacterized protein</fullName>
    </submittedName>
</protein>
<dbReference type="RefSeq" id="WP_306053246.1">
    <property type="nucleotide sequence ID" value="NZ_CP120997.1"/>
</dbReference>
<dbReference type="Proteomes" id="UP001239522">
    <property type="component" value="Chromosome"/>
</dbReference>
<evidence type="ECO:0000313" key="3">
    <source>
        <dbReference type="Proteomes" id="UP001239522"/>
    </source>
</evidence>
<proteinExistence type="predicted"/>
<accession>A0ABY9HG84</accession>
<keyword evidence="3" id="KW-1185">Reference proteome</keyword>
<evidence type="ECO:0000313" key="2">
    <source>
        <dbReference type="EMBL" id="WLQ33528.1"/>
    </source>
</evidence>
<gene>
    <name evidence="2" type="ORF">P8A18_08705</name>
</gene>
<organism evidence="2 3">
    <name type="scientific">Streptomyces castrisilvae</name>
    <dbReference type="NCBI Taxonomy" id="3033811"/>
    <lineage>
        <taxon>Bacteria</taxon>
        <taxon>Bacillati</taxon>
        <taxon>Actinomycetota</taxon>
        <taxon>Actinomycetes</taxon>
        <taxon>Kitasatosporales</taxon>
        <taxon>Streptomycetaceae</taxon>
        <taxon>Streptomyces</taxon>
    </lineage>
</organism>
<sequence length="56" mass="5715">MSEARTDTTQTRPPRADAQGEAGGSGKHRGGVATDDTAAQPAGRHRRPEDEGSAAA</sequence>
<dbReference type="EMBL" id="CP120997">
    <property type="protein sequence ID" value="WLQ33528.1"/>
    <property type="molecule type" value="Genomic_DNA"/>
</dbReference>
<feature type="region of interest" description="Disordered" evidence="1">
    <location>
        <begin position="1"/>
        <end position="56"/>
    </location>
</feature>
<evidence type="ECO:0000256" key="1">
    <source>
        <dbReference type="SAM" id="MobiDB-lite"/>
    </source>
</evidence>
<name>A0ABY9HG84_9ACTN</name>